<gene>
    <name evidence="1" type="ORF">C0Z19_13970</name>
</gene>
<accession>A0A2N7W4Q2</accession>
<protein>
    <submittedName>
        <fullName evidence="1">Uncharacterized protein</fullName>
    </submittedName>
</protein>
<proteinExistence type="predicted"/>
<evidence type="ECO:0000313" key="1">
    <source>
        <dbReference type="EMBL" id="PMS24373.1"/>
    </source>
</evidence>
<dbReference type="AlphaFoldDB" id="A0A2N7W4Q2"/>
<name>A0A2N7W4Q2_9BURK</name>
<dbReference type="Proteomes" id="UP000235347">
    <property type="component" value="Unassembled WGS sequence"/>
</dbReference>
<organism evidence="1 2">
    <name type="scientific">Trinickia soli</name>
    <dbReference type="NCBI Taxonomy" id="380675"/>
    <lineage>
        <taxon>Bacteria</taxon>
        <taxon>Pseudomonadati</taxon>
        <taxon>Pseudomonadota</taxon>
        <taxon>Betaproteobacteria</taxon>
        <taxon>Burkholderiales</taxon>
        <taxon>Burkholderiaceae</taxon>
        <taxon>Trinickia</taxon>
    </lineage>
</organism>
<sequence length="63" mass="6971">MRNFIILRGCDAAKQDCAPRALGLYSCKTHPDRNKIRSPFCCLQTDSSRAQATNSLISVSLAR</sequence>
<evidence type="ECO:0000313" key="2">
    <source>
        <dbReference type="Proteomes" id="UP000235347"/>
    </source>
</evidence>
<comment type="caution">
    <text evidence="1">The sequence shown here is derived from an EMBL/GenBank/DDBJ whole genome shotgun (WGS) entry which is preliminary data.</text>
</comment>
<dbReference type="EMBL" id="PNYB01000010">
    <property type="protein sequence ID" value="PMS24373.1"/>
    <property type="molecule type" value="Genomic_DNA"/>
</dbReference>
<reference evidence="1 2" key="1">
    <citation type="submission" date="2018-01" db="EMBL/GenBank/DDBJ databases">
        <title>Whole genome analyses suggest that Burkholderia sensu lato contains two further novel genera in the rhizoxinica-symbiotica group Mycetohabitans gen. nov., and Trinickia gen. nov.: implications for the evolution of diazotrophy and nodulation in the Burkholderiaceae.</title>
        <authorList>
            <person name="Estrada-de los Santos P."/>
            <person name="Palmer M."/>
            <person name="Chavez-Ramirez B."/>
            <person name="Beukes C."/>
            <person name="Steenkamp E.T."/>
            <person name="Hirsch A.M."/>
            <person name="Manyaka P."/>
            <person name="Maluk M."/>
            <person name="Lafos M."/>
            <person name="Crook M."/>
            <person name="Gross E."/>
            <person name="Simon M.F."/>
            <person name="Bueno dos Reis Junior F."/>
            <person name="Poole P.S."/>
            <person name="Venter S.N."/>
            <person name="James E.K."/>
        </authorList>
    </citation>
    <scope>NUCLEOTIDE SEQUENCE [LARGE SCALE GENOMIC DNA]</scope>
    <source>
        <strain evidence="1 2">GP25-8</strain>
    </source>
</reference>
<keyword evidence="2" id="KW-1185">Reference proteome</keyword>